<dbReference type="PROSITE" id="PS50126">
    <property type="entry name" value="S1"/>
    <property type="match status" value="1"/>
</dbReference>
<dbReference type="GO" id="GO:0016787">
    <property type="term" value="F:hydrolase activity"/>
    <property type="evidence" value="ECO:0007669"/>
    <property type="project" value="UniProtKB-KW"/>
</dbReference>
<dbReference type="CDD" id="cd05684">
    <property type="entry name" value="S1_DHX8_helicase"/>
    <property type="match status" value="1"/>
</dbReference>
<keyword evidence="6" id="KW-0067">ATP-binding</keyword>
<dbReference type="CDD" id="cd18791">
    <property type="entry name" value="SF2_C_RHA"/>
    <property type="match status" value="1"/>
</dbReference>
<evidence type="ECO:0000256" key="7">
    <source>
        <dbReference type="ARBA" id="ARBA00023187"/>
    </source>
</evidence>
<dbReference type="FunFam" id="3.40.50.300:FF:000101">
    <property type="entry name" value="Pre-mRNA-splicing factor ATP-dependent RNA helicase"/>
    <property type="match status" value="1"/>
</dbReference>
<dbReference type="PANTHER" id="PTHR18934:SF85">
    <property type="entry name" value="ATP-DEPENDENT RNA HELICASE DHX8"/>
    <property type="match status" value="1"/>
</dbReference>
<dbReference type="Pfam" id="PF00270">
    <property type="entry name" value="DEAD"/>
    <property type="match status" value="1"/>
</dbReference>
<dbReference type="GO" id="GO:0000390">
    <property type="term" value="P:spliceosomal complex disassembly"/>
    <property type="evidence" value="ECO:0007669"/>
    <property type="project" value="TreeGrafter"/>
</dbReference>
<feature type="domain" description="Helicase C-terminal" evidence="13">
    <location>
        <begin position="765"/>
        <end position="945"/>
    </location>
</feature>
<feature type="region of interest" description="Disordered" evidence="10">
    <location>
        <begin position="79"/>
        <end position="243"/>
    </location>
</feature>
<dbReference type="InterPro" id="IPR048333">
    <property type="entry name" value="HA2_WH"/>
</dbReference>
<keyword evidence="7" id="KW-0508">mRNA splicing</keyword>
<evidence type="ECO:0000256" key="8">
    <source>
        <dbReference type="ARBA" id="ARBA00023242"/>
    </source>
</evidence>
<feature type="region of interest" description="Disordered" evidence="10">
    <location>
        <begin position="423"/>
        <end position="445"/>
    </location>
</feature>
<dbReference type="Pfam" id="PF00271">
    <property type="entry name" value="Helicase_C"/>
    <property type="match status" value="1"/>
</dbReference>
<organism evidence="14 15">
    <name type="scientific">Rhodosorus marinus</name>
    <dbReference type="NCBI Taxonomy" id="101924"/>
    <lineage>
        <taxon>Eukaryota</taxon>
        <taxon>Rhodophyta</taxon>
        <taxon>Stylonematophyceae</taxon>
        <taxon>Stylonematales</taxon>
        <taxon>Stylonemataceae</taxon>
        <taxon>Rhodosorus</taxon>
    </lineage>
</organism>
<dbReference type="GO" id="GO:0071013">
    <property type="term" value="C:catalytic step 2 spliceosome"/>
    <property type="evidence" value="ECO:0007669"/>
    <property type="project" value="TreeGrafter"/>
</dbReference>
<dbReference type="SUPFAM" id="SSF50249">
    <property type="entry name" value="Nucleic acid-binding proteins"/>
    <property type="match status" value="1"/>
</dbReference>
<dbReference type="InterPro" id="IPR002464">
    <property type="entry name" value="DNA/RNA_helicase_DEAH_CS"/>
</dbReference>
<dbReference type="InterPro" id="IPR011709">
    <property type="entry name" value="DEAD-box_helicase_OB_fold"/>
</dbReference>
<dbReference type="PROSITE" id="PS51192">
    <property type="entry name" value="HELICASE_ATP_BIND_1"/>
    <property type="match status" value="1"/>
</dbReference>
<dbReference type="GO" id="GO:0003723">
    <property type="term" value="F:RNA binding"/>
    <property type="evidence" value="ECO:0007669"/>
    <property type="project" value="TreeGrafter"/>
</dbReference>
<evidence type="ECO:0000259" key="13">
    <source>
        <dbReference type="PROSITE" id="PS51194"/>
    </source>
</evidence>
<sequence length="1228" mass="138632">MDELKSLRELNVVSKVCQELDNHLGMSDKTMAEFLIDLVGKNKSLGEFRAALSKFGGGEQLLPDALAESVHRLVQKLTTAPGNAGQEKKPRAAAKAVKKQSDPKTEAIAARFPGLATEDHRHGSDSEEGDEKGGFLGSGINADTVLSKVEKEEVEASNTGKRRERSVERDERPWGRDSARRGDDRRRDDDRRRGDDRRRDDDRRRGDDRRRYDRERSDDRRYDNDHRGNSRVDPERARREVQHHVGKPQIEVGKVYRGKVTNVRDFGCFVGLEDVGYRRGERPPEGLLHVSEMGLTSRVANANEVYKRGETLYVRVNSHAGKRIGLSAKDIDQETGEDKRPQKPNRPVHDGGDSRRNNRSNPEIGDMQSVSGIPRSLQEEDSSRRSKGRARRRLPSPEQWELNQLASAGVLPLADLRKQAGIAEDSEEEEAGVLNDVEEPEEELEIELNEDEPAFLQGQATSKAQPLSPVRIVKNPDGSMQRAAMTQSALSKERRELRDQQAQANVDDVPADLNRAWEDPVPDQGDRHIAQELRGLGTGPAEMAEWKKKAMGTAPSFGFSQKRDQSIIQQRESLPIYKLKDSLLDAFASNQVLIVIGETGSGKTTQMTQYLVDANYHRAGRIGCTQPRRVAAMSVAKRVAEEFGCRLGEQVGYAIRFEDCTSNETIIKYMTDGMLLREALLDPDLKQYSVIMLDEAHERTISTDVLFGLLKDCLAKRSDLKLIVTSATLDAEKFSSYFFNCPIFTIPGRTFPVEILYSKEPEADYLDAALVTVMQIHLTEPPGDVLLFLTGQEEIDTSAEILYERMKSLGPNVPELIILPVYSALPSEMQTRIFEPAPAGQRKVVIATNIAEASLTIDGIFYVVDPGFAKQKVYNPKLGMDSLVVAPVSQASARQRAGRAGRTGPGKCFRLYTEQAYRNEMLPTSVPELQRSNLANTVLTLKAMGINDLLHFDFMDAPPAQHMVSAMESLYSLGALDEEGLLTRLGRKMAEFPLEPMLSKMLLASVDLKCSDEVLTIVAMISVQNVFYRPKEKQAQADQKKAKFHQPEGDHLTLLAVYDAWKANRFSNPWCYENFVQSRSLKRAQDIRKQLITIMDRYRLDITSAGRNYMKIRKAIVSGFFVHAAKKDPQEGYRTLVEGQPVYIHPSSSLFHIQPEWVIYHEVVHTTKEYMREVLAVESKWLVELAPRFFKSSDPNRLSRRKRQEKIEPLFDKYAQNQKEWRLSKRRR</sequence>
<dbReference type="PROSITE" id="PS00690">
    <property type="entry name" value="DEAH_ATP_HELICASE"/>
    <property type="match status" value="1"/>
</dbReference>
<dbReference type="FunFam" id="3.40.50.300:FF:000191">
    <property type="entry name" value="Pre-mRNA-splicing factor ATP-dependent RNA helicase"/>
    <property type="match status" value="1"/>
</dbReference>
<keyword evidence="15" id="KW-1185">Reference proteome</keyword>
<feature type="region of interest" description="Disordered" evidence="10">
    <location>
        <begin position="325"/>
        <end position="400"/>
    </location>
</feature>
<accession>A0AAV8ULM7</accession>
<keyword evidence="3" id="KW-0547">Nucleotide-binding</keyword>
<dbReference type="Pfam" id="PF21010">
    <property type="entry name" value="HA2_C"/>
    <property type="match status" value="1"/>
</dbReference>
<name>A0AAV8ULM7_9RHOD</name>
<keyword evidence="8" id="KW-0539">Nucleus</keyword>
<dbReference type="Pfam" id="PF00575">
    <property type="entry name" value="S1"/>
    <property type="match status" value="1"/>
</dbReference>
<dbReference type="InterPro" id="IPR001650">
    <property type="entry name" value="Helicase_C-like"/>
</dbReference>
<dbReference type="Gene3D" id="1.20.120.1080">
    <property type="match status" value="1"/>
</dbReference>
<reference evidence="14 15" key="1">
    <citation type="journal article" date="2023" name="Nat. Commun.">
        <title>Origin of minicircular mitochondrial genomes in red algae.</title>
        <authorList>
            <person name="Lee Y."/>
            <person name="Cho C.H."/>
            <person name="Lee Y.M."/>
            <person name="Park S.I."/>
            <person name="Yang J.H."/>
            <person name="West J.A."/>
            <person name="Bhattacharya D."/>
            <person name="Yoon H.S."/>
        </authorList>
    </citation>
    <scope>NUCLEOTIDE SEQUENCE [LARGE SCALE GENOMIC DNA]</scope>
    <source>
        <strain evidence="14 15">CCMP1338</strain>
        <tissue evidence="14">Whole cell</tissue>
    </source>
</reference>
<evidence type="ECO:0000256" key="9">
    <source>
        <dbReference type="ARBA" id="ARBA00047984"/>
    </source>
</evidence>
<dbReference type="InterPro" id="IPR049621">
    <property type="entry name" value="S1_DHX8_helicase"/>
</dbReference>
<dbReference type="FunFam" id="1.20.120.1080:FF:000001">
    <property type="entry name" value="Pre-mRNA-splicing factor ATP-dependent RNA helicase"/>
    <property type="match status" value="1"/>
</dbReference>
<dbReference type="Gene3D" id="2.40.50.140">
    <property type="entry name" value="Nucleic acid-binding proteins"/>
    <property type="match status" value="1"/>
</dbReference>
<dbReference type="EC" id="3.6.4.13" evidence="1"/>
<keyword evidence="2" id="KW-0507">mRNA processing</keyword>
<feature type="compositionally biased region" description="Basic and acidic residues" evidence="10">
    <location>
        <begin position="165"/>
        <end position="243"/>
    </location>
</feature>
<dbReference type="InterPro" id="IPR027417">
    <property type="entry name" value="P-loop_NTPase"/>
</dbReference>
<evidence type="ECO:0000256" key="3">
    <source>
        <dbReference type="ARBA" id="ARBA00022741"/>
    </source>
</evidence>
<dbReference type="InterPro" id="IPR049588">
    <property type="entry name" value="DHX8_GH2-like"/>
</dbReference>
<dbReference type="InterPro" id="IPR012340">
    <property type="entry name" value="NA-bd_OB-fold"/>
</dbReference>
<evidence type="ECO:0000256" key="4">
    <source>
        <dbReference type="ARBA" id="ARBA00022801"/>
    </source>
</evidence>
<dbReference type="InterPro" id="IPR007502">
    <property type="entry name" value="Helicase-assoc_dom"/>
</dbReference>
<protein>
    <recommendedName>
        <fullName evidence="1">RNA helicase</fullName>
        <ecNumber evidence="1">3.6.4.13</ecNumber>
    </recommendedName>
</protein>
<dbReference type="EMBL" id="JAMWBK010000009">
    <property type="protein sequence ID" value="KAJ8902458.1"/>
    <property type="molecule type" value="Genomic_DNA"/>
</dbReference>
<evidence type="ECO:0000256" key="2">
    <source>
        <dbReference type="ARBA" id="ARBA00022664"/>
    </source>
</evidence>
<evidence type="ECO:0000256" key="5">
    <source>
        <dbReference type="ARBA" id="ARBA00022806"/>
    </source>
</evidence>
<keyword evidence="4" id="KW-0378">Hydrolase</keyword>
<dbReference type="CDD" id="cd21691">
    <property type="entry name" value="GH2-like_DHX8"/>
    <property type="match status" value="1"/>
</dbReference>
<dbReference type="PANTHER" id="PTHR18934">
    <property type="entry name" value="ATP-DEPENDENT RNA HELICASE"/>
    <property type="match status" value="1"/>
</dbReference>
<dbReference type="InterPro" id="IPR014001">
    <property type="entry name" value="Helicase_ATP-bd"/>
</dbReference>
<dbReference type="InterPro" id="IPR011545">
    <property type="entry name" value="DEAD/DEAH_box_helicase_dom"/>
</dbReference>
<evidence type="ECO:0000259" key="11">
    <source>
        <dbReference type="PROSITE" id="PS50126"/>
    </source>
</evidence>
<dbReference type="SMART" id="SM00490">
    <property type="entry name" value="HELICc"/>
    <property type="match status" value="1"/>
</dbReference>
<dbReference type="SMART" id="SM00847">
    <property type="entry name" value="HA2"/>
    <property type="match status" value="1"/>
</dbReference>
<feature type="domain" description="Helicase ATP-binding" evidence="12">
    <location>
        <begin position="584"/>
        <end position="747"/>
    </location>
</feature>
<dbReference type="GO" id="GO:0005524">
    <property type="term" value="F:ATP binding"/>
    <property type="evidence" value="ECO:0007669"/>
    <property type="project" value="UniProtKB-KW"/>
</dbReference>
<feature type="compositionally biased region" description="Basic and acidic residues" evidence="10">
    <location>
        <begin position="329"/>
        <end position="356"/>
    </location>
</feature>
<dbReference type="Proteomes" id="UP001157974">
    <property type="component" value="Unassembled WGS sequence"/>
</dbReference>
<comment type="caution">
    <text evidence="14">The sequence shown here is derived from an EMBL/GenBank/DDBJ whole genome shotgun (WGS) entry which is preliminary data.</text>
</comment>
<feature type="compositionally biased region" description="Acidic residues" evidence="10">
    <location>
        <begin position="424"/>
        <end position="445"/>
    </location>
</feature>
<dbReference type="AlphaFoldDB" id="A0AAV8ULM7"/>
<dbReference type="Pfam" id="PF07717">
    <property type="entry name" value="OB_NTP_bind"/>
    <property type="match status" value="1"/>
</dbReference>
<keyword evidence="5" id="KW-0347">Helicase</keyword>
<evidence type="ECO:0000259" key="12">
    <source>
        <dbReference type="PROSITE" id="PS51192"/>
    </source>
</evidence>
<evidence type="ECO:0000256" key="10">
    <source>
        <dbReference type="SAM" id="MobiDB-lite"/>
    </source>
</evidence>
<dbReference type="SMART" id="SM00316">
    <property type="entry name" value="S1"/>
    <property type="match status" value="1"/>
</dbReference>
<dbReference type="Gene3D" id="3.40.50.300">
    <property type="entry name" value="P-loop containing nucleotide triphosphate hydrolases"/>
    <property type="match status" value="2"/>
</dbReference>
<proteinExistence type="predicted"/>
<dbReference type="PROSITE" id="PS51194">
    <property type="entry name" value="HELICASE_CTER"/>
    <property type="match status" value="1"/>
</dbReference>
<dbReference type="GO" id="GO:0003724">
    <property type="term" value="F:RNA helicase activity"/>
    <property type="evidence" value="ECO:0007669"/>
    <property type="project" value="UniProtKB-EC"/>
</dbReference>
<dbReference type="InterPro" id="IPR003029">
    <property type="entry name" value="S1_domain"/>
</dbReference>
<feature type="domain" description="S1 motif" evidence="11">
    <location>
        <begin position="253"/>
        <end position="329"/>
    </location>
</feature>
<comment type="catalytic activity">
    <reaction evidence="9">
        <text>ATP + H2O = ADP + phosphate + H(+)</text>
        <dbReference type="Rhea" id="RHEA:13065"/>
        <dbReference type="ChEBI" id="CHEBI:15377"/>
        <dbReference type="ChEBI" id="CHEBI:15378"/>
        <dbReference type="ChEBI" id="CHEBI:30616"/>
        <dbReference type="ChEBI" id="CHEBI:43474"/>
        <dbReference type="ChEBI" id="CHEBI:456216"/>
        <dbReference type="EC" id="3.6.4.13"/>
    </reaction>
</comment>
<gene>
    <name evidence="14" type="ORF">NDN08_006863</name>
</gene>
<dbReference type="Pfam" id="PF04408">
    <property type="entry name" value="WHD_HA2"/>
    <property type="match status" value="1"/>
</dbReference>
<evidence type="ECO:0000256" key="6">
    <source>
        <dbReference type="ARBA" id="ARBA00022840"/>
    </source>
</evidence>
<evidence type="ECO:0000313" key="15">
    <source>
        <dbReference type="Proteomes" id="UP001157974"/>
    </source>
</evidence>
<evidence type="ECO:0000256" key="1">
    <source>
        <dbReference type="ARBA" id="ARBA00012552"/>
    </source>
</evidence>
<dbReference type="SUPFAM" id="SSF52540">
    <property type="entry name" value="P-loop containing nucleoside triphosphate hydrolases"/>
    <property type="match status" value="1"/>
</dbReference>
<feature type="compositionally biased region" description="Basic residues" evidence="10">
    <location>
        <begin position="385"/>
        <end position="394"/>
    </location>
</feature>
<evidence type="ECO:0000313" key="14">
    <source>
        <dbReference type="EMBL" id="KAJ8902458.1"/>
    </source>
</evidence>
<dbReference type="SMART" id="SM00487">
    <property type="entry name" value="DEXDc"/>
    <property type="match status" value="1"/>
</dbReference>